<dbReference type="PROSITE" id="PS50234">
    <property type="entry name" value="VWFA"/>
    <property type="match status" value="1"/>
</dbReference>
<comment type="caution">
    <text evidence="3">The sequence shown here is derived from an EMBL/GenBank/DDBJ whole genome shotgun (WGS) entry which is preliminary data.</text>
</comment>
<accession>A0AAE1BR68</accession>
<reference evidence="3" key="1">
    <citation type="submission" date="2023-10" db="EMBL/GenBank/DDBJ databases">
        <title>Genome assemblies of two species of porcelain crab, Petrolisthes cinctipes and Petrolisthes manimaculis (Anomura: Porcellanidae).</title>
        <authorList>
            <person name="Angst P."/>
        </authorList>
    </citation>
    <scope>NUCLEOTIDE SEQUENCE</scope>
    <source>
        <strain evidence="3">PB745_01</strain>
        <tissue evidence="3">Gill</tissue>
    </source>
</reference>
<dbReference type="AlphaFoldDB" id="A0AAE1BR68"/>
<dbReference type="Gene3D" id="3.40.50.410">
    <property type="entry name" value="von Willebrand factor, type A domain"/>
    <property type="match status" value="1"/>
</dbReference>
<dbReference type="CDD" id="cd00198">
    <property type="entry name" value="vWFA"/>
    <property type="match status" value="1"/>
</dbReference>
<proteinExistence type="predicted"/>
<protein>
    <recommendedName>
        <fullName evidence="6">Inter-alpha-trypsin inhibitor heavy chain H5</fullName>
    </recommendedName>
</protein>
<feature type="domain" description="VWFA" evidence="1">
    <location>
        <begin position="256"/>
        <end position="431"/>
    </location>
</feature>
<feature type="domain" description="VIT" evidence="2">
    <location>
        <begin position="1"/>
        <end position="130"/>
    </location>
</feature>
<dbReference type="InterPro" id="IPR050934">
    <property type="entry name" value="ITIH"/>
</dbReference>
<evidence type="ECO:0008006" key="6">
    <source>
        <dbReference type="Google" id="ProtNLM"/>
    </source>
</evidence>
<dbReference type="EMBL" id="JAWQEG010006948">
    <property type="protein sequence ID" value="KAK3853480.1"/>
    <property type="molecule type" value="Genomic_DNA"/>
</dbReference>
<sequence length="934" mass="103948">MSLSEGSVQVSDDVGVVTDIKVSTTIEHRYAITHVSTTILNPRLQAARIALHLSIPSTALISGLIIEAGGRNYSGRVYDRASANSVSEATKQGGKTTALLQFGEEDVEHVTVRAKVPALHSYIFHVTYEELVQRRSGSYIYTLHISPGQRVPRVSINLRVLEQEEITDYRVLELPGQELQSPLPGSSVTADPVSPLELHIQYQHEDHPQGPRRGVDGTFTFCYSTRRYMDGGELQHVGNYFAHFFSPEPLPELRVHTVYLLDVSHSMQDDRLLHIKTLLSATLPNIHKDDSFEVLVFSSDVVSLGTFNGRRKSVKRALRRVKKLEALGDSDLNSGLTQALKNAASHDGTQAIKQIVVFSDGQPTSGMENPAYIRSSVQKANIEHIPIYSFVFGDGSNKLLEHICLSSQGFAQAANPFSLIHSQLKAFMERIATPLVSQVNISYPGADPNSVARHGTQNYYRGSELVFVGRLASGSQHIHPRVTGHVAEGLTEFPLSRINYENFRPTEKSSVARLWAYLKVQDLLTKAECAQSHNLTRHYHAQALQLAQESNFVTRVTSMVAVYPDASLLLARPGSVRPHNNLHLPQHDQPGPQQIAAAFSGPNRPGRSYSGGTIPHSYVDLDPHFVVRTPNLNLPICFNFNSPRGSFVSLIRDPQSGIILNGQLSSAASQPLKTFFSRLFLSLGSVNITISPQEIQVDCLQDDGTPKIRHVTRSLWPYYKRNGRRYKYREDRQIKRRKTRRTKTKMSNSISGSPISDTASYYHYNSNRRHASSKRATGVENTMESCQMNTTWEVGIGSNYEDVMMVMSKKKHLQISLGDGLAHLTVIRSRSKEYLGLYIKQQRVLSTHAQGIIGHLTFTRLEPLTHLGSNGSSSKRVQLEVHRSSSTGASQVSGTVVRRRSLLARTHTHCININQPQTLLDRPPGKYLIECLTC</sequence>
<dbReference type="GO" id="GO:0032991">
    <property type="term" value="C:protein-containing complex"/>
    <property type="evidence" value="ECO:0007669"/>
    <property type="project" value="UniProtKB-ARBA"/>
</dbReference>
<dbReference type="InterPro" id="IPR036465">
    <property type="entry name" value="vWFA_dom_sf"/>
</dbReference>
<dbReference type="InterPro" id="IPR013694">
    <property type="entry name" value="VIT"/>
</dbReference>
<evidence type="ECO:0000259" key="1">
    <source>
        <dbReference type="PROSITE" id="PS50234"/>
    </source>
</evidence>
<dbReference type="Proteomes" id="UP001286313">
    <property type="component" value="Unassembled WGS sequence"/>
</dbReference>
<dbReference type="PANTHER" id="PTHR10338:SF108">
    <property type="entry name" value="INTER-ALPHA-TRYPSIN INHIBITOR HEAVY CHAIN H4-LIKE PROTEIN"/>
    <property type="match status" value="1"/>
</dbReference>
<dbReference type="SUPFAM" id="SSF53300">
    <property type="entry name" value="vWA-like"/>
    <property type="match status" value="1"/>
</dbReference>
<evidence type="ECO:0000313" key="5">
    <source>
        <dbReference type="Proteomes" id="UP001286313"/>
    </source>
</evidence>
<organism evidence="3 5">
    <name type="scientific">Petrolisthes cinctipes</name>
    <name type="common">Flat porcelain crab</name>
    <dbReference type="NCBI Taxonomy" id="88211"/>
    <lineage>
        <taxon>Eukaryota</taxon>
        <taxon>Metazoa</taxon>
        <taxon>Ecdysozoa</taxon>
        <taxon>Arthropoda</taxon>
        <taxon>Crustacea</taxon>
        <taxon>Multicrustacea</taxon>
        <taxon>Malacostraca</taxon>
        <taxon>Eumalacostraca</taxon>
        <taxon>Eucarida</taxon>
        <taxon>Decapoda</taxon>
        <taxon>Pleocyemata</taxon>
        <taxon>Anomura</taxon>
        <taxon>Galatheoidea</taxon>
        <taxon>Porcellanidae</taxon>
        <taxon>Petrolisthes</taxon>
    </lineage>
</organism>
<evidence type="ECO:0000259" key="2">
    <source>
        <dbReference type="PROSITE" id="PS51468"/>
    </source>
</evidence>
<dbReference type="InterPro" id="IPR002035">
    <property type="entry name" value="VWF_A"/>
</dbReference>
<dbReference type="PANTHER" id="PTHR10338">
    <property type="entry name" value="INTER-ALPHA-TRYPSIN INHIBITOR HEAVY CHAIN FAMILY MEMBER"/>
    <property type="match status" value="1"/>
</dbReference>
<dbReference type="PROSITE" id="PS51468">
    <property type="entry name" value="VIT"/>
    <property type="match status" value="1"/>
</dbReference>
<gene>
    <name evidence="4" type="ORF">Pcinc_027911</name>
    <name evidence="3" type="ORF">Pcinc_039989</name>
</gene>
<evidence type="ECO:0000313" key="3">
    <source>
        <dbReference type="EMBL" id="KAK3853480.1"/>
    </source>
</evidence>
<dbReference type="SMART" id="SM00609">
    <property type="entry name" value="VIT"/>
    <property type="match status" value="1"/>
</dbReference>
<dbReference type="Pfam" id="PF08487">
    <property type="entry name" value="VIT"/>
    <property type="match status" value="1"/>
</dbReference>
<name>A0AAE1BR68_PETCI</name>
<evidence type="ECO:0000313" key="4">
    <source>
        <dbReference type="EMBL" id="KAK3866562.1"/>
    </source>
</evidence>
<dbReference type="EMBL" id="JAWQEG010003377">
    <property type="protein sequence ID" value="KAK3866562.1"/>
    <property type="molecule type" value="Genomic_DNA"/>
</dbReference>
<dbReference type="Pfam" id="PF00092">
    <property type="entry name" value="VWA"/>
    <property type="match status" value="1"/>
</dbReference>
<dbReference type="SMART" id="SM00327">
    <property type="entry name" value="VWA"/>
    <property type="match status" value="1"/>
</dbReference>
<keyword evidence="5" id="KW-1185">Reference proteome</keyword>